<organism evidence="1 2">
    <name type="scientific">Candidatus Merdibacter merdavium</name>
    <dbReference type="NCBI Taxonomy" id="2838692"/>
    <lineage>
        <taxon>Bacteria</taxon>
        <taxon>Bacillati</taxon>
        <taxon>Bacillota</taxon>
        <taxon>Erysipelotrichia</taxon>
        <taxon>Erysipelotrichales</taxon>
        <taxon>Erysipelotrichaceae</taxon>
        <taxon>Merdibacter</taxon>
    </lineage>
</organism>
<dbReference type="Proteomes" id="UP000823896">
    <property type="component" value="Unassembled WGS sequence"/>
</dbReference>
<evidence type="ECO:0000313" key="2">
    <source>
        <dbReference type="Proteomes" id="UP000823896"/>
    </source>
</evidence>
<proteinExistence type="predicted"/>
<evidence type="ECO:0000313" key="1">
    <source>
        <dbReference type="EMBL" id="HJC37142.1"/>
    </source>
</evidence>
<dbReference type="Gene3D" id="1.10.150.240">
    <property type="entry name" value="Putative phosphatase, domain 2"/>
    <property type="match status" value="1"/>
</dbReference>
<gene>
    <name evidence="1" type="ORF">H9702_08470</name>
</gene>
<dbReference type="InterPro" id="IPR006439">
    <property type="entry name" value="HAD-SF_hydro_IA"/>
</dbReference>
<dbReference type="Gene3D" id="3.40.50.1000">
    <property type="entry name" value="HAD superfamily/HAD-like"/>
    <property type="match status" value="1"/>
</dbReference>
<comment type="caution">
    <text evidence="1">The sequence shown here is derived from an EMBL/GenBank/DDBJ whole genome shotgun (WGS) entry which is preliminary data.</text>
</comment>
<dbReference type="AlphaFoldDB" id="A0A9D2NRJ7"/>
<dbReference type="Pfam" id="PF13419">
    <property type="entry name" value="HAD_2"/>
    <property type="match status" value="1"/>
</dbReference>
<sequence>MKTVIFDMDGTLFDTERVYQGIWRQLGKEFDLPVSDAFLRDLAGCDWVSARPVFARYFPADFPLEAVKARQHTLILQRQQQGMPLKQGFHEILTFLHDAHIPMGIATSSMPDIVKINLEHAQARSYFQTIVTGYDSDVAHGKPAPDIYLCAAARLHVSPGECVVVEDSPSGIRAAHAAGTQPALVPDVALLSEEERQMARWIVSSLDELIPILRKEMQR</sequence>
<dbReference type="InterPro" id="IPR023214">
    <property type="entry name" value="HAD_sf"/>
</dbReference>
<name>A0A9D2NRJ7_9FIRM</name>
<dbReference type="SFLD" id="SFLDS00003">
    <property type="entry name" value="Haloacid_Dehalogenase"/>
    <property type="match status" value="1"/>
</dbReference>
<dbReference type="EMBL" id="DWWM01000055">
    <property type="protein sequence ID" value="HJC37142.1"/>
    <property type="molecule type" value="Genomic_DNA"/>
</dbReference>
<dbReference type="InterPro" id="IPR041492">
    <property type="entry name" value="HAD_2"/>
</dbReference>
<reference evidence="1" key="2">
    <citation type="submission" date="2021-04" db="EMBL/GenBank/DDBJ databases">
        <authorList>
            <person name="Gilroy R."/>
        </authorList>
    </citation>
    <scope>NUCLEOTIDE SEQUENCE</scope>
    <source>
        <strain evidence="1">CHK187-11901</strain>
    </source>
</reference>
<dbReference type="PANTHER" id="PTHR18901">
    <property type="entry name" value="2-DEOXYGLUCOSE-6-PHOSPHATE PHOSPHATASE 2"/>
    <property type="match status" value="1"/>
</dbReference>
<dbReference type="SFLD" id="SFLDG01135">
    <property type="entry name" value="C1.5.6:_HAD__Beta-PGM__Phospha"/>
    <property type="match status" value="1"/>
</dbReference>
<dbReference type="InterPro" id="IPR036412">
    <property type="entry name" value="HAD-like_sf"/>
</dbReference>
<accession>A0A9D2NRJ7</accession>
<dbReference type="SFLD" id="SFLDG01129">
    <property type="entry name" value="C1.5:_HAD__Beta-PGM__Phosphata"/>
    <property type="match status" value="1"/>
</dbReference>
<protein>
    <submittedName>
        <fullName evidence="1">HAD family phosphatase</fullName>
    </submittedName>
</protein>
<reference evidence="1" key="1">
    <citation type="journal article" date="2021" name="PeerJ">
        <title>Extensive microbial diversity within the chicken gut microbiome revealed by metagenomics and culture.</title>
        <authorList>
            <person name="Gilroy R."/>
            <person name="Ravi A."/>
            <person name="Getino M."/>
            <person name="Pursley I."/>
            <person name="Horton D.L."/>
            <person name="Alikhan N.F."/>
            <person name="Baker D."/>
            <person name="Gharbi K."/>
            <person name="Hall N."/>
            <person name="Watson M."/>
            <person name="Adriaenssens E.M."/>
            <person name="Foster-Nyarko E."/>
            <person name="Jarju S."/>
            <person name="Secka A."/>
            <person name="Antonio M."/>
            <person name="Oren A."/>
            <person name="Chaudhuri R.R."/>
            <person name="La Ragione R."/>
            <person name="Hildebrand F."/>
            <person name="Pallen M.J."/>
        </authorList>
    </citation>
    <scope>NUCLEOTIDE SEQUENCE</scope>
    <source>
        <strain evidence="1">CHK187-11901</strain>
    </source>
</reference>
<dbReference type="PANTHER" id="PTHR18901:SF38">
    <property type="entry name" value="PSEUDOURIDINE-5'-PHOSPHATASE"/>
    <property type="match status" value="1"/>
</dbReference>
<dbReference type="NCBIfam" id="TIGR01509">
    <property type="entry name" value="HAD-SF-IA-v3"/>
    <property type="match status" value="1"/>
</dbReference>
<dbReference type="InterPro" id="IPR023198">
    <property type="entry name" value="PGP-like_dom2"/>
</dbReference>
<dbReference type="SUPFAM" id="SSF56784">
    <property type="entry name" value="HAD-like"/>
    <property type="match status" value="1"/>
</dbReference>